<evidence type="ECO:0008006" key="3">
    <source>
        <dbReference type="Google" id="ProtNLM"/>
    </source>
</evidence>
<feature type="region of interest" description="Disordered" evidence="1">
    <location>
        <begin position="172"/>
        <end position="192"/>
    </location>
</feature>
<evidence type="ECO:0000256" key="1">
    <source>
        <dbReference type="SAM" id="MobiDB-lite"/>
    </source>
</evidence>
<protein>
    <recommendedName>
        <fullName evidence="3">GIY-YIG domain-containing protein</fullName>
    </recommendedName>
</protein>
<evidence type="ECO:0000313" key="2">
    <source>
        <dbReference type="EMBL" id="BCE70255.1"/>
    </source>
</evidence>
<reference evidence="2" key="1">
    <citation type="submission" date="2020-05" db="EMBL/GenBank/DDBJ databases">
        <title>Complete genome sequence of Bradyrhizobium diazoefficiens XF8 isolated from soybean nodule.</title>
        <authorList>
            <person name="Noda R."/>
            <person name="Kakizaki K."/>
            <person name="Minamisawa K."/>
        </authorList>
    </citation>
    <scope>NUCLEOTIDE SEQUENCE</scope>
    <source>
        <strain evidence="2">XF8</strain>
    </source>
</reference>
<accession>A0A810B377</accession>
<organism evidence="2">
    <name type="scientific">Bradyrhizobium diazoefficiens</name>
    <dbReference type="NCBI Taxonomy" id="1355477"/>
    <lineage>
        <taxon>Bacteria</taxon>
        <taxon>Pseudomonadati</taxon>
        <taxon>Pseudomonadota</taxon>
        <taxon>Alphaproteobacteria</taxon>
        <taxon>Hyphomicrobiales</taxon>
        <taxon>Nitrobacteraceae</taxon>
        <taxon>Bradyrhizobium</taxon>
    </lineage>
</organism>
<proteinExistence type="predicted"/>
<dbReference type="AlphaFoldDB" id="A0A810B377"/>
<dbReference type="EMBL" id="AP023097">
    <property type="protein sequence ID" value="BCE70255.1"/>
    <property type="molecule type" value="Genomic_DNA"/>
</dbReference>
<feature type="compositionally biased region" description="Low complexity" evidence="1">
    <location>
        <begin position="172"/>
        <end position="182"/>
    </location>
</feature>
<name>A0A810B377_9BRAD</name>
<gene>
    <name evidence="2" type="ORF">XF8B_03660</name>
</gene>
<sequence>MTTNPSNDGASTAVVHRPFGGILGYRRISDGATRAVVHAFCMSDLPRIAAAGLLHTPGAYVLTDGKTAYIGESRRPARRLSEHAADSAKAGFARDVYVICGCDGAPFDKAVSVDFQFRLTRCAVEAGVVSVWKGANPPEPDLSDAERATHDRIFGDAMRLLHDAGCRIFHPSADAEATPADDSSPDDAVDSEPMAIGVSTVPSGSEEFALRYGGLWARGYCVDGRFVVSAGSEVRLATNDSVPPLTRTRRAELFAAGVLEPIPGVADRRRLTVAVSFPSTSIAAKTLAGAHSAGRWVPRDPPRPVLLT</sequence>